<dbReference type="SUPFAM" id="SSF49464">
    <property type="entry name" value="Carboxypeptidase regulatory domain-like"/>
    <property type="match status" value="1"/>
</dbReference>
<evidence type="ECO:0000313" key="10">
    <source>
        <dbReference type="EMBL" id="MBS2213866.1"/>
    </source>
</evidence>
<dbReference type="Gene3D" id="2.40.170.20">
    <property type="entry name" value="TonB-dependent receptor, beta-barrel domain"/>
    <property type="match status" value="1"/>
</dbReference>
<dbReference type="RefSeq" id="WP_212231636.1">
    <property type="nucleotide sequence ID" value="NZ_JAGUCN010000037.1"/>
</dbReference>
<evidence type="ECO:0000256" key="6">
    <source>
        <dbReference type="ARBA" id="ARBA00023237"/>
    </source>
</evidence>
<evidence type="ECO:0000313" key="11">
    <source>
        <dbReference type="Proteomes" id="UP000721861"/>
    </source>
</evidence>
<dbReference type="InterPro" id="IPR012910">
    <property type="entry name" value="Plug_dom"/>
</dbReference>
<sequence length="972" mass="109173">MKHVLTYLLLLCIAFNGTLLAQSTVISGSVKDKSNGEPMIGVTIVVKGTTIGTVTDFEGNYNLQVPQDAQVLQYSFIGFKQQEIALSGQKTINVMMESDSENIDEVVVTGYGIQKKGTYTGSVEVVSAEKIEQVPVASFDQALQGRAPGVVSVGSSGRPGAAATVRIRGVSSINAGNDPLYIMDGIPITAGQFSALNQNDIENVSILKDATATSLYGSRASNGVIVITTKRGKSEGRTTIQYRGQYGLNTIARDNFNMMNTAQKIQYEEELGIKNYTPEEKLALLKTNTNWFDVVLRDAFTQSHELSARGGNEKTRFYMSGGYYFQEGIQYRSDFERFTYRLNLDNSISDKANLGVNLSFGYEKNNNTVSGGAASTNVYNPIFAARLLNPYLAPTKPDGSYNNEGFPFANPIEQIMLNENKNNTLKIVGGVFFDVELIKNLTFKTNLGVDFYDYNSYSFLHPDSEWGRGYNGLINEGFRRNFRLTPTNTLRYQFNLAEKHDFNVLAGQEIISNTNRGFSVGARNIPTDKLRVLNVASEIDSWAGDGSDYTVASFFGNMAYSYNYKYLADLSIRRDGSSRFGVNNRWGTFWSAGLGWNIQEEEFVKNMGWIDQLKLRASIGETGNYNIGNYEHQSLFRYTSYIIESAAFYAQAANEDLTWERKFKANVALDMAFLRKYRAKVDFYSETTKDMLFFVPRSQTTGLGGRLENIGEMNNKGFEVELDGQIIQRGDFGFHLNANLSYNLNRVTKLYNDLEEIDQGNTKITLDQPLGTFYMARWAGVDESTGKGLWYTADGDVTDTYSDAHRVLHEGKSYLPPLTGGFTGTFSYKNLQLSAFFSWMADKWLINNTRFFTESHGMFASYNQSVDMLDYWKQPGDKAVHPHPTYQDNEFDTRLLENASFLRLKNLTISYNLNKDFVKKSMFFNSCRVYAQGQNLLTWTGYKGIDPEFYGVTEANMYPHVRTITVGIDLGF</sequence>
<evidence type="ECO:0000256" key="1">
    <source>
        <dbReference type="ARBA" id="ARBA00004571"/>
    </source>
</evidence>
<dbReference type="InterPro" id="IPR039426">
    <property type="entry name" value="TonB-dep_rcpt-like"/>
</dbReference>
<dbReference type="NCBIfam" id="TIGR04057">
    <property type="entry name" value="SusC_RagA_signa"/>
    <property type="match status" value="1"/>
</dbReference>
<dbReference type="InterPro" id="IPR037066">
    <property type="entry name" value="Plug_dom_sf"/>
</dbReference>
<dbReference type="SUPFAM" id="SSF56935">
    <property type="entry name" value="Porins"/>
    <property type="match status" value="1"/>
</dbReference>
<protein>
    <submittedName>
        <fullName evidence="10">TonB-dependent receptor</fullName>
    </submittedName>
</protein>
<dbReference type="Gene3D" id="2.60.40.1120">
    <property type="entry name" value="Carboxypeptidase-like, regulatory domain"/>
    <property type="match status" value="1"/>
</dbReference>
<evidence type="ECO:0000259" key="9">
    <source>
        <dbReference type="Pfam" id="PF07715"/>
    </source>
</evidence>
<dbReference type="InterPro" id="IPR023997">
    <property type="entry name" value="TonB-dep_OMP_SusC/RagA_CS"/>
</dbReference>
<comment type="similarity">
    <text evidence="7">Belongs to the TonB-dependent receptor family.</text>
</comment>
<feature type="domain" description="TonB-dependent receptor plug" evidence="9">
    <location>
        <begin position="118"/>
        <end position="224"/>
    </location>
</feature>
<organism evidence="10 11">
    <name type="scientific">Carboxylicivirga mesophila</name>
    <dbReference type="NCBI Taxonomy" id="1166478"/>
    <lineage>
        <taxon>Bacteria</taxon>
        <taxon>Pseudomonadati</taxon>
        <taxon>Bacteroidota</taxon>
        <taxon>Bacteroidia</taxon>
        <taxon>Marinilabiliales</taxon>
        <taxon>Marinilabiliaceae</taxon>
        <taxon>Carboxylicivirga</taxon>
    </lineage>
</organism>
<comment type="subcellular location">
    <subcellularLocation>
        <location evidence="1 7">Cell outer membrane</location>
        <topology evidence="1 7">Multi-pass membrane protein</topology>
    </subcellularLocation>
</comment>
<dbReference type="Pfam" id="PF13715">
    <property type="entry name" value="CarbopepD_reg_2"/>
    <property type="match status" value="1"/>
</dbReference>
<evidence type="ECO:0000256" key="5">
    <source>
        <dbReference type="ARBA" id="ARBA00023136"/>
    </source>
</evidence>
<dbReference type="InterPro" id="IPR036942">
    <property type="entry name" value="Beta-barrel_TonB_sf"/>
</dbReference>
<dbReference type="InterPro" id="IPR008969">
    <property type="entry name" value="CarboxyPept-like_regulatory"/>
</dbReference>
<dbReference type="Gene3D" id="2.170.130.10">
    <property type="entry name" value="TonB-dependent receptor, plug domain"/>
    <property type="match status" value="1"/>
</dbReference>
<reference evidence="10 11" key="1">
    <citation type="journal article" date="2014" name="Int. J. Syst. Evol. Microbiol.">
        <title>Carboxylicivirga gen. nov. in the family Marinilabiliaceae with two novel species, Carboxylicivirga mesophila sp. nov. and Carboxylicivirga taeanensis sp. nov., and reclassification of Cytophaga fermentans as Saccharicrinis fermentans gen. nov., comb. nov.</title>
        <authorList>
            <person name="Yang S.H."/>
            <person name="Seo H.S."/>
            <person name="Woo J.H."/>
            <person name="Oh H.M."/>
            <person name="Jang H."/>
            <person name="Lee J.H."/>
            <person name="Kim S.J."/>
            <person name="Kwon K.K."/>
        </authorList>
    </citation>
    <scope>NUCLEOTIDE SEQUENCE [LARGE SCALE GENOMIC DNA]</scope>
    <source>
        <strain evidence="10 11">JCM 18290</strain>
    </source>
</reference>
<evidence type="ECO:0000256" key="3">
    <source>
        <dbReference type="ARBA" id="ARBA00022452"/>
    </source>
</evidence>
<evidence type="ECO:0000256" key="7">
    <source>
        <dbReference type="PROSITE-ProRule" id="PRU01360"/>
    </source>
</evidence>
<evidence type="ECO:0000256" key="2">
    <source>
        <dbReference type="ARBA" id="ARBA00022448"/>
    </source>
</evidence>
<evidence type="ECO:0000256" key="8">
    <source>
        <dbReference type="SAM" id="SignalP"/>
    </source>
</evidence>
<proteinExistence type="inferred from homology"/>
<dbReference type="PROSITE" id="PS52016">
    <property type="entry name" value="TONB_DEPENDENT_REC_3"/>
    <property type="match status" value="1"/>
</dbReference>
<accession>A0ABS5KFT1</accession>
<gene>
    <name evidence="10" type="ORF">KEM09_20830</name>
</gene>
<name>A0ABS5KFT1_9BACT</name>
<keyword evidence="4 7" id="KW-0812">Transmembrane</keyword>
<feature type="chain" id="PRO_5045285058" evidence="8">
    <location>
        <begin position="22"/>
        <end position="972"/>
    </location>
</feature>
<keyword evidence="6 7" id="KW-0998">Cell outer membrane</keyword>
<keyword evidence="2 7" id="KW-0813">Transport</keyword>
<dbReference type="InterPro" id="IPR023996">
    <property type="entry name" value="TonB-dep_OMP_SusC/RagA"/>
</dbReference>
<dbReference type="NCBIfam" id="TIGR04056">
    <property type="entry name" value="OMP_RagA_SusC"/>
    <property type="match status" value="1"/>
</dbReference>
<comment type="caution">
    <text evidence="10">The sequence shown here is derived from an EMBL/GenBank/DDBJ whole genome shotgun (WGS) entry which is preliminary data.</text>
</comment>
<keyword evidence="8" id="KW-0732">Signal</keyword>
<keyword evidence="11" id="KW-1185">Reference proteome</keyword>
<feature type="signal peptide" evidence="8">
    <location>
        <begin position="1"/>
        <end position="21"/>
    </location>
</feature>
<dbReference type="EMBL" id="JAGUCN010000037">
    <property type="protein sequence ID" value="MBS2213866.1"/>
    <property type="molecule type" value="Genomic_DNA"/>
</dbReference>
<keyword evidence="10" id="KW-0675">Receptor</keyword>
<dbReference type="Proteomes" id="UP000721861">
    <property type="component" value="Unassembled WGS sequence"/>
</dbReference>
<dbReference type="Pfam" id="PF07715">
    <property type="entry name" value="Plug"/>
    <property type="match status" value="1"/>
</dbReference>
<keyword evidence="5 7" id="KW-0472">Membrane</keyword>
<evidence type="ECO:0000256" key="4">
    <source>
        <dbReference type="ARBA" id="ARBA00022692"/>
    </source>
</evidence>
<keyword evidence="3 7" id="KW-1134">Transmembrane beta strand</keyword>